<protein>
    <recommendedName>
        <fullName evidence="4">1-acyl-sn-glycerol-3-phosphate acyltransferase</fullName>
        <ecNumber evidence="4">2.3.1.51</ecNumber>
    </recommendedName>
</protein>
<dbReference type="RefSeq" id="WP_259311936.1">
    <property type="nucleotide sequence ID" value="NZ_CP087164.1"/>
</dbReference>
<dbReference type="GO" id="GO:0016874">
    <property type="term" value="F:ligase activity"/>
    <property type="evidence" value="ECO:0007669"/>
    <property type="project" value="UniProtKB-KW"/>
</dbReference>
<dbReference type="GO" id="GO:0006654">
    <property type="term" value="P:phosphatidic acid biosynthetic process"/>
    <property type="evidence" value="ECO:0007669"/>
    <property type="project" value="TreeGrafter"/>
</dbReference>
<evidence type="ECO:0000256" key="4">
    <source>
        <dbReference type="RuleBase" id="RU361267"/>
    </source>
</evidence>
<dbReference type="SUPFAM" id="SSF69593">
    <property type="entry name" value="Glycerol-3-phosphate (1)-acyltransferase"/>
    <property type="match status" value="1"/>
</dbReference>
<keyword evidence="5" id="KW-1133">Transmembrane helix</keyword>
<organism evidence="7 8">
    <name type="scientific">Capillimicrobium parvum</name>
    <dbReference type="NCBI Taxonomy" id="2884022"/>
    <lineage>
        <taxon>Bacteria</taxon>
        <taxon>Bacillati</taxon>
        <taxon>Actinomycetota</taxon>
        <taxon>Thermoleophilia</taxon>
        <taxon>Solirubrobacterales</taxon>
        <taxon>Capillimicrobiaceae</taxon>
        <taxon>Capillimicrobium</taxon>
    </lineage>
</organism>
<keyword evidence="5" id="KW-0812">Transmembrane</keyword>
<dbReference type="PANTHER" id="PTHR10434:SF11">
    <property type="entry name" value="1-ACYL-SN-GLYCEROL-3-PHOSPHATE ACYLTRANSFERASE"/>
    <property type="match status" value="1"/>
</dbReference>
<evidence type="ECO:0000313" key="7">
    <source>
        <dbReference type="EMBL" id="UGS37895.1"/>
    </source>
</evidence>
<keyword evidence="4" id="KW-0443">Lipid metabolism</keyword>
<keyword evidence="4" id="KW-1208">Phospholipid metabolism</keyword>
<dbReference type="AlphaFoldDB" id="A0A9E6Y0I9"/>
<feature type="domain" description="Phospholipid/glycerol acyltransferase" evidence="6">
    <location>
        <begin position="51"/>
        <end position="163"/>
    </location>
</feature>
<keyword evidence="2 4" id="KW-0808">Transferase</keyword>
<dbReference type="CDD" id="cd07989">
    <property type="entry name" value="LPLAT_AGPAT-like"/>
    <property type="match status" value="1"/>
</dbReference>
<dbReference type="PANTHER" id="PTHR10434">
    <property type="entry name" value="1-ACYL-SN-GLYCEROL-3-PHOSPHATE ACYLTRANSFERASE"/>
    <property type="match status" value="1"/>
</dbReference>
<dbReference type="Proteomes" id="UP001162834">
    <property type="component" value="Chromosome"/>
</dbReference>
<keyword evidence="4" id="KW-0444">Lipid biosynthesis</keyword>
<dbReference type="EMBL" id="CP087164">
    <property type="protein sequence ID" value="UGS37895.1"/>
    <property type="molecule type" value="Genomic_DNA"/>
</dbReference>
<dbReference type="EC" id="2.3.1.51" evidence="4"/>
<dbReference type="GO" id="GO:0003841">
    <property type="term" value="F:1-acylglycerol-3-phosphate O-acyltransferase activity"/>
    <property type="evidence" value="ECO:0007669"/>
    <property type="project" value="UniProtKB-UniRule"/>
</dbReference>
<keyword evidence="3 4" id="KW-0012">Acyltransferase</keyword>
<comment type="domain">
    <text evidence="4">The HXXXXD motif is essential for acyltransferase activity and may constitute the binding site for the phosphate moiety of the glycerol-3-phosphate.</text>
</comment>
<evidence type="ECO:0000256" key="2">
    <source>
        <dbReference type="ARBA" id="ARBA00022679"/>
    </source>
</evidence>
<gene>
    <name evidence="7" type="primary">aas_1</name>
    <name evidence="7" type="ORF">DSM104329_04316</name>
</gene>
<comment type="catalytic activity">
    <reaction evidence="4">
        <text>a 1-acyl-sn-glycero-3-phosphate + an acyl-CoA = a 1,2-diacyl-sn-glycero-3-phosphate + CoA</text>
        <dbReference type="Rhea" id="RHEA:19709"/>
        <dbReference type="ChEBI" id="CHEBI:57287"/>
        <dbReference type="ChEBI" id="CHEBI:57970"/>
        <dbReference type="ChEBI" id="CHEBI:58342"/>
        <dbReference type="ChEBI" id="CHEBI:58608"/>
        <dbReference type="EC" id="2.3.1.51"/>
    </reaction>
</comment>
<evidence type="ECO:0000256" key="5">
    <source>
        <dbReference type="SAM" id="Phobius"/>
    </source>
</evidence>
<evidence type="ECO:0000313" key="8">
    <source>
        <dbReference type="Proteomes" id="UP001162834"/>
    </source>
</evidence>
<keyword evidence="5" id="KW-0472">Membrane</keyword>
<evidence type="ECO:0000259" key="6">
    <source>
        <dbReference type="SMART" id="SM00563"/>
    </source>
</evidence>
<accession>A0A9E6Y0I9</accession>
<evidence type="ECO:0000256" key="3">
    <source>
        <dbReference type="ARBA" id="ARBA00023315"/>
    </source>
</evidence>
<comment type="similarity">
    <text evidence="1 4">Belongs to the 1-acyl-sn-glycerol-3-phosphate acyltransferase family.</text>
</comment>
<dbReference type="GO" id="GO:0016020">
    <property type="term" value="C:membrane"/>
    <property type="evidence" value="ECO:0007669"/>
    <property type="project" value="InterPro"/>
</dbReference>
<proteinExistence type="inferred from homology"/>
<name>A0A9E6Y0I9_9ACTN</name>
<keyword evidence="4" id="KW-0594">Phospholipid biosynthesis</keyword>
<dbReference type="InterPro" id="IPR004552">
    <property type="entry name" value="AGP_acyltrans"/>
</dbReference>
<dbReference type="InterPro" id="IPR002123">
    <property type="entry name" value="Plipid/glycerol_acylTrfase"/>
</dbReference>
<dbReference type="SMART" id="SM00563">
    <property type="entry name" value="PlsC"/>
    <property type="match status" value="1"/>
</dbReference>
<reference evidence="7" key="1">
    <citation type="journal article" date="2022" name="Int. J. Syst. Evol. Microbiol.">
        <title>Pseudomonas aegrilactucae sp. nov. and Pseudomonas morbosilactucae sp. nov., pathogens causing bacterial rot of lettuce in Japan.</title>
        <authorList>
            <person name="Sawada H."/>
            <person name="Fujikawa T."/>
            <person name="Satou M."/>
        </authorList>
    </citation>
    <scope>NUCLEOTIDE SEQUENCE</scope>
    <source>
        <strain evidence="7">0166_1</strain>
    </source>
</reference>
<keyword evidence="7" id="KW-0436">Ligase</keyword>
<feature type="transmembrane region" description="Helical" evidence="5">
    <location>
        <begin position="18"/>
        <end position="35"/>
    </location>
</feature>
<dbReference type="KEGG" id="sbae:DSM104329_04316"/>
<keyword evidence="8" id="KW-1185">Reference proteome</keyword>
<dbReference type="NCBIfam" id="TIGR00530">
    <property type="entry name" value="AGP_acyltrn"/>
    <property type="match status" value="1"/>
</dbReference>
<dbReference type="Pfam" id="PF01553">
    <property type="entry name" value="Acyltransferase"/>
    <property type="match status" value="1"/>
</dbReference>
<evidence type="ECO:0000256" key="1">
    <source>
        <dbReference type="ARBA" id="ARBA00008655"/>
    </source>
</evidence>
<sequence>MDRAAYLERARRRGVNPFLYWIVRGLFQPFFHLYFRMSRIGREHVPQEGAMIIAANHRSFLDPFVIGTLVRRPVYFVAKKELFRKPLTAWFLNSLGAFPIDRGNGDGDAMAAAREILDRGDVVVIFPEGTRTRPGALGSPKRGVGRLALESGAPVLPVAVMGTEAIRRGWRIRPHKVRIRIGRPLRFPRVEHPSPDLARAVTERIWPCVALQWEWLGGRPPIRRAAIVGTGREAARAAATLQAANIEVAGGDLSSQDLVWLAVGADELPAALDAAAPHISERAAVVVGASGLVDGQLPAAYIAERCRARAVASVDDALVVASDDRGLNRELAALLPSSTAAPVRAVA</sequence>